<name>A0A381VRL5_9ZZZZ</name>
<reference evidence="2" key="1">
    <citation type="submission" date="2018-05" db="EMBL/GenBank/DDBJ databases">
        <authorList>
            <person name="Lanie J.A."/>
            <person name="Ng W.-L."/>
            <person name="Kazmierczak K.M."/>
            <person name="Andrzejewski T.M."/>
            <person name="Davidsen T.M."/>
            <person name="Wayne K.J."/>
            <person name="Tettelin H."/>
            <person name="Glass J.I."/>
            <person name="Rusch D."/>
            <person name="Podicherti R."/>
            <person name="Tsui H.-C.T."/>
            <person name="Winkler M.E."/>
        </authorList>
    </citation>
    <scope>NUCLEOTIDE SEQUENCE</scope>
</reference>
<evidence type="ECO:0000313" key="2">
    <source>
        <dbReference type="EMBL" id="SVA42884.1"/>
    </source>
</evidence>
<evidence type="ECO:0000256" key="1">
    <source>
        <dbReference type="SAM" id="Phobius"/>
    </source>
</evidence>
<dbReference type="AlphaFoldDB" id="A0A381VRL5"/>
<feature type="transmembrane region" description="Helical" evidence="1">
    <location>
        <begin position="12"/>
        <end position="31"/>
    </location>
</feature>
<feature type="transmembrane region" description="Helical" evidence="1">
    <location>
        <begin position="72"/>
        <end position="90"/>
    </location>
</feature>
<keyword evidence="1" id="KW-0472">Membrane</keyword>
<protein>
    <submittedName>
        <fullName evidence="2">Uncharacterized protein</fullName>
    </submittedName>
</protein>
<gene>
    <name evidence="2" type="ORF">METZ01_LOCUS95738</name>
</gene>
<dbReference type="EMBL" id="UINC01009566">
    <property type="protein sequence ID" value="SVA42884.1"/>
    <property type="molecule type" value="Genomic_DNA"/>
</dbReference>
<accession>A0A381VRL5</accession>
<organism evidence="2">
    <name type="scientific">marine metagenome</name>
    <dbReference type="NCBI Taxonomy" id="408172"/>
    <lineage>
        <taxon>unclassified sequences</taxon>
        <taxon>metagenomes</taxon>
        <taxon>ecological metagenomes</taxon>
    </lineage>
</organism>
<sequence>MNQKTIHNLSWIPLFLIGLGAVGLGLGWLFHPEPWMLDQPPNEALLQTSFSNLFAADINAHLQDYLQVIYRFFGWWVSSIGILIMTYVQVTRMGTALARNSILGVLLFILIGVTYMVLNFIPLSPFKTVLYLQAALWLISAYFSTQLKDDS</sequence>
<keyword evidence="1" id="KW-1133">Transmembrane helix</keyword>
<keyword evidence="1" id="KW-0812">Transmembrane</keyword>
<proteinExistence type="predicted"/>
<feature type="transmembrane region" description="Helical" evidence="1">
    <location>
        <begin position="102"/>
        <end position="122"/>
    </location>
</feature>